<evidence type="ECO:0008006" key="3">
    <source>
        <dbReference type="Google" id="ProtNLM"/>
    </source>
</evidence>
<dbReference type="InterPro" id="IPR036706">
    <property type="entry name" value="VOMI_sf"/>
</dbReference>
<proteinExistence type="predicted"/>
<accession>A0A8C5M5G6</accession>
<organism evidence="1 2">
    <name type="scientific">Leptobrachium leishanense</name>
    <name type="common">Leishan spiny toad</name>
    <dbReference type="NCBI Taxonomy" id="445787"/>
    <lineage>
        <taxon>Eukaryota</taxon>
        <taxon>Metazoa</taxon>
        <taxon>Chordata</taxon>
        <taxon>Craniata</taxon>
        <taxon>Vertebrata</taxon>
        <taxon>Euteleostomi</taxon>
        <taxon>Amphibia</taxon>
        <taxon>Batrachia</taxon>
        <taxon>Anura</taxon>
        <taxon>Pelobatoidea</taxon>
        <taxon>Megophryidae</taxon>
        <taxon>Leptobrachium</taxon>
    </lineage>
</organism>
<dbReference type="Proteomes" id="UP000694569">
    <property type="component" value="Unplaced"/>
</dbReference>
<reference evidence="1" key="1">
    <citation type="submission" date="2025-08" db="UniProtKB">
        <authorList>
            <consortium name="Ensembl"/>
        </authorList>
    </citation>
    <scope>IDENTIFICATION</scope>
</reference>
<dbReference type="Ensembl" id="ENSLLET00000009501.1">
    <property type="protein sequence ID" value="ENSLLEP00000009147.1"/>
    <property type="gene ID" value="ENSLLEG00000005834.1"/>
</dbReference>
<dbReference type="InterPro" id="IPR005515">
    <property type="entry name" value="VOMI"/>
</dbReference>
<protein>
    <recommendedName>
        <fullName evidence="3">Vitelline membrane outer layer 1-like protein</fullName>
    </recommendedName>
</protein>
<dbReference type="GO" id="GO:0005615">
    <property type="term" value="C:extracellular space"/>
    <property type="evidence" value="ECO:0007669"/>
    <property type="project" value="TreeGrafter"/>
</dbReference>
<dbReference type="Pfam" id="PF03762">
    <property type="entry name" value="VOMI"/>
    <property type="match status" value="1"/>
</dbReference>
<evidence type="ECO:0000313" key="2">
    <source>
        <dbReference type="Proteomes" id="UP000694569"/>
    </source>
</evidence>
<dbReference type="AlphaFoldDB" id="A0A8C5M5G6"/>
<dbReference type="SUPFAM" id="SSF51092">
    <property type="entry name" value="Vitelline membrane outer protein-I (VMO-I)"/>
    <property type="match status" value="1"/>
</dbReference>
<evidence type="ECO:0000313" key="1">
    <source>
        <dbReference type="Ensembl" id="ENSLLEP00000009147.1"/>
    </source>
</evidence>
<reference evidence="1" key="2">
    <citation type="submission" date="2025-09" db="UniProtKB">
        <authorList>
            <consortium name="Ensembl"/>
        </authorList>
    </citation>
    <scope>IDENTIFICATION</scope>
</reference>
<dbReference type="OrthoDB" id="6344411at2759"/>
<dbReference type="Gene3D" id="2.100.10.20">
    <property type="entry name" value="Vitelline membrane outer layer protein I (VOMI)"/>
    <property type="match status" value="1"/>
</dbReference>
<dbReference type="PANTHER" id="PTHR18841:SF2">
    <property type="entry name" value="VITELLINE MEMBRANE OUTER LAYER PROTEIN 1 HOMOLOG"/>
    <property type="match status" value="1"/>
</dbReference>
<dbReference type="PANTHER" id="PTHR18841">
    <property type="entry name" value="VITELLINE MEMBRANE OUTER LAYER PROTEIN I-RELATED"/>
    <property type="match status" value="1"/>
</dbReference>
<dbReference type="GeneTree" id="ENSGT00390000009313"/>
<keyword evidence="2" id="KW-1185">Reference proteome</keyword>
<sequence>FVLFFFFKVDREQSKGGDETGLNGILLSCVNTTTFEVVKQITSSVGPWGTWTPIQWCPGGFLSTFCLCVEPKQGNEDDTAADNIIFGCTVPHIVMGNGLERGLYGAWSDTCTEGINGINIRLEKPKGIGDDTSVNDVLFNCA</sequence>
<name>A0A8C5M5G6_9ANUR</name>